<reference evidence="11 12" key="1">
    <citation type="journal article" date="2016" name="Nat. Commun.">
        <title>Thousands of microbial genomes shed light on interconnected biogeochemical processes in an aquifer system.</title>
        <authorList>
            <person name="Anantharaman K."/>
            <person name="Brown C.T."/>
            <person name="Hug L.A."/>
            <person name="Sharon I."/>
            <person name="Castelle C.J."/>
            <person name="Probst A.J."/>
            <person name="Thomas B.C."/>
            <person name="Singh A."/>
            <person name="Wilkins M.J."/>
            <person name="Karaoz U."/>
            <person name="Brodie E.L."/>
            <person name="Williams K.H."/>
            <person name="Hubbard S.S."/>
            <person name="Banfield J.F."/>
        </authorList>
    </citation>
    <scope>NUCLEOTIDE SEQUENCE [LARGE SCALE GENOMIC DNA]</scope>
</reference>
<comment type="function">
    <text evidence="1">Catalyzes the decarboxylation of orotidine 5'-monophosphate (OMP) to uridine 5'-monophosphate (UMP).</text>
</comment>
<organism evidence="11 12">
    <name type="scientific">Candidatus Terrybacteria bacterium RIFCSPHIGHO2_01_FULL_48_17</name>
    <dbReference type="NCBI Taxonomy" id="1802362"/>
    <lineage>
        <taxon>Bacteria</taxon>
        <taxon>Candidatus Terryibacteriota</taxon>
    </lineage>
</organism>
<feature type="binding site" evidence="9">
    <location>
        <position position="117"/>
    </location>
    <ligand>
        <name>substrate</name>
    </ligand>
</feature>
<dbReference type="InterPro" id="IPR001754">
    <property type="entry name" value="OMPdeCOase_dom"/>
</dbReference>
<evidence type="ECO:0000256" key="1">
    <source>
        <dbReference type="ARBA" id="ARBA00002356"/>
    </source>
</evidence>
<sequence length="237" mass="25733">MDAKDRLIVALDEFSFVSAKRLVKQLSPYVTYFKVGLEFATAVGVPHAVKLVRGFGCRTFLDCKFKGIPYTLGGATQAAAALNVAMVSIDASSGTKALRTAANRKGQALLFAATVLTSFNEQQCRFIYGASVKEKVLQFARIAEYAGCDGIICSPRELEYVSTLEFKHLLKMTPGIRPAWAPPDDQQRTMTPHEAIQAGADYLVVGRSITRPPKNIGGPQKAAQLIIEEINAVLKGH</sequence>
<evidence type="ECO:0000256" key="9">
    <source>
        <dbReference type="PIRSR" id="PIRSR614732-2"/>
    </source>
</evidence>
<dbReference type="InterPro" id="IPR013785">
    <property type="entry name" value="Aldolase_TIM"/>
</dbReference>
<name>A0A1G2PLD0_9BACT</name>
<dbReference type="PANTHER" id="PTHR32119">
    <property type="entry name" value="OROTIDINE 5'-PHOSPHATE DECARBOXYLASE"/>
    <property type="match status" value="1"/>
</dbReference>
<dbReference type="UniPathway" id="UPA00070">
    <property type="reaction ID" value="UER00120"/>
</dbReference>
<dbReference type="PANTHER" id="PTHR32119:SF2">
    <property type="entry name" value="OROTIDINE 5'-PHOSPHATE DECARBOXYLASE"/>
    <property type="match status" value="1"/>
</dbReference>
<keyword evidence="6" id="KW-0665">Pyrimidine biosynthesis</keyword>
<comment type="caution">
    <text evidence="11">The sequence shown here is derived from an EMBL/GenBank/DDBJ whole genome shotgun (WGS) entry which is preliminary data.</text>
</comment>
<evidence type="ECO:0000256" key="6">
    <source>
        <dbReference type="ARBA" id="ARBA00022975"/>
    </source>
</evidence>
<feature type="binding site" evidence="9">
    <location>
        <position position="12"/>
    </location>
    <ligand>
        <name>substrate</name>
    </ligand>
</feature>
<comment type="pathway">
    <text evidence="2">Pyrimidine metabolism; UMP biosynthesis via de novo pathway; UMP from orotate: step 2/2.</text>
</comment>
<evidence type="ECO:0000256" key="7">
    <source>
        <dbReference type="ARBA" id="ARBA00023239"/>
    </source>
</evidence>
<dbReference type="GO" id="GO:0004590">
    <property type="term" value="F:orotidine-5'-phosphate decarboxylase activity"/>
    <property type="evidence" value="ECO:0007669"/>
    <property type="project" value="UniProtKB-EC"/>
</dbReference>
<proteinExistence type="predicted"/>
<dbReference type="Proteomes" id="UP000177629">
    <property type="component" value="Unassembled WGS sequence"/>
</dbReference>
<gene>
    <name evidence="11" type="ORF">A2806_01860</name>
</gene>
<dbReference type="InterPro" id="IPR014732">
    <property type="entry name" value="OMPdecase"/>
</dbReference>
<evidence type="ECO:0000256" key="3">
    <source>
        <dbReference type="ARBA" id="ARBA00012321"/>
    </source>
</evidence>
<dbReference type="InterPro" id="IPR011060">
    <property type="entry name" value="RibuloseP-bd_barrel"/>
</dbReference>
<protein>
    <recommendedName>
        <fullName evidence="4">Orotidine 5'-phosphate decarboxylase</fullName>
        <ecNumber evidence="3">4.1.1.23</ecNumber>
    </recommendedName>
    <alternativeName>
        <fullName evidence="8">OMP decarboxylase</fullName>
    </alternativeName>
</protein>
<evidence type="ECO:0000256" key="4">
    <source>
        <dbReference type="ARBA" id="ARBA00021923"/>
    </source>
</evidence>
<dbReference type="GO" id="GO:0044205">
    <property type="term" value="P:'de novo' UMP biosynthetic process"/>
    <property type="evidence" value="ECO:0007669"/>
    <property type="project" value="UniProtKB-UniPathway"/>
</dbReference>
<dbReference type="GO" id="GO:0005829">
    <property type="term" value="C:cytosol"/>
    <property type="evidence" value="ECO:0007669"/>
    <property type="project" value="TreeGrafter"/>
</dbReference>
<dbReference type="NCBIfam" id="TIGR01740">
    <property type="entry name" value="pyrF"/>
    <property type="match status" value="1"/>
</dbReference>
<dbReference type="SMART" id="SM00934">
    <property type="entry name" value="OMPdecase"/>
    <property type="match status" value="1"/>
</dbReference>
<evidence type="ECO:0000256" key="5">
    <source>
        <dbReference type="ARBA" id="ARBA00022793"/>
    </source>
</evidence>
<evidence type="ECO:0000313" key="11">
    <source>
        <dbReference type="EMBL" id="OHA49063.1"/>
    </source>
</evidence>
<feature type="binding site" evidence="9">
    <location>
        <position position="186"/>
    </location>
    <ligand>
        <name>substrate</name>
    </ligand>
</feature>
<dbReference type="Pfam" id="PF00215">
    <property type="entry name" value="OMPdecase"/>
    <property type="match status" value="1"/>
</dbReference>
<feature type="binding site" evidence="9">
    <location>
        <position position="206"/>
    </location>
    <ligand>
        <name>substrate</name>
    </ligand>
</feature>
<feature type="binding site" evidence="9">
    <location>
        <position position="177"/>
    </location>
    <ligand>
        <name>substrate</name>
    </ligand>
</feature>
<dbReference type="SUPFAM" id="SSF51366">
    <property type="entry name" value="Ribulose-phoshate binding barrel"/>
    <property type="match status" value="1"/>
</dbReference>
<dbReference type="GO" id="GO:0006207">
    <property type="term" value="P:'de novo' pyrimidine nucleobase biosynthetic process"/>
    <property type="evidence" value="ECO:0007669"/>
    <property type="project" value="InterPro"/>
</dbReference>
<dbReference type="AlphaFoldDB" id="A0A1G2PLD0"/>
<evidence type="ECO:0000259" key="10">
    <source>
        <dbReference type="SMART" id="SM00934"/>
    </source>
</evidence>
<dbReference type="STRING" id="1802362.A2806_01860"/>
<keyword evidence="5" id="KW-0210">Decarboxylase</keyword>
<dbReference type="NCBIfam" id="NF001273">
    <property type="entry name" value="PRK00230.1"/>
    <property type="match status" value="1"/>
</dbReference>
<dbReference type="EC" id="4.1.1.23" evidence="3"/>
<evidence type="ECO:0000313" key="12">
    <source>
        <dbReference type="Proteomes" id="UP000177629"/>
    </source>
</evidence>
<dbReference type="Gene3D" id="3.20.20.70">
    <property type="entry name" value="Aldolase class I"/>
    <property type="match status" value="1"/>
</dbReference>
<evidence type="ECO:0000256" key="8">
    <source>
        <dbReference type="ARBA" id="ARBA00033428"/>
    </source>
</evidence>
<feature type="binding site" evidence="9">
    <location>
        <position position="34"/>
    </location>
    <ligand>
        <name>substrate</name>
    </ligand>
</feature>
<dbReference type="CDD" id="cd04725">
    <property type="entry name" value="OMP_decarboxylase_like"/>
    <property type="match status" value="1"/>
</dbReference>
<feature type="domain" description="Orotidine 5'-phosphate decarboxylase" evidence="10">
    <location>
        <begin position="6"/>
        <end position="226"/>
    </location>
</feature>
<accession>A0A1G2PLD0</accession>
<dbReference type="EMBL" id="MHSS01000001">
    <property type="protein sequence ID" value="OHA49063.1"/>
    <property type="molecule type" value="Genomic_DNA"/>
</dbReference>
<keyword evidence="7" id="KW-0456">Lyase</keyword>
<evidence type="ECO:0000256" key="2">
    <source>
        <dbReference type="ARBA" id="ARBA00004861"/>
    </source>
</evidence>
<feature type="binding site" evidence="9">
    <location>
        <position position="207"/>
    </location>
    <ligand>
        <name>substrate</name>
    </ligand>
</feature>